<protein>
    <submittedName>
        <fullName evidence="1">Peroxin-3</fullName>
    </submittedName>
</protein>
<dbReference type="Proteomes" id="UP001207468">
    <property type="component" value="Unassembled WGS sequence"/>
</dbReference>
<gene>
    <name evidence="1" type="ORF">F5148DRAFT_1276282</name>
</gene>
<name>A0ACC0U7N0_9AGAM</name>
<accession>A0ACC0U7N0</accession>
<evidence type="ECO:0000313" key="1">
    <source>
        <dbReference type="EMBL" id="KAI9507256.1"/>
    </source>
</evidence>
<reference evidence="1" key="1">
    <citation type="submission" date="2021-03" db="EMBL/GenBank/DDBJ databases">
        <title>Evolutionary priming and transition to the ectomycorrhizal habit in an iconic lineage of mushroom-forming fungi: is preadaptation a requirement?</title>
        <authorList>
            <consortium name="DOE Joint Genome Institute"/>
            <person name="Looney B.P."/>
            <person name="Miyauchi S."/>
            <person name="Morin E."/>
            <person name="Drula E."/>
            <person name="Courty P.E."/>
            <person name="Chicoki N."/>
            <person name="Fauchery L."/>
            <person name="Kohler A."/>
            <person name="Kuo A."/>
            <person name="LaButti K."/>
            <person name="Pangilinan J."/>
            <person name="Lipzen A."/>
            <person name="Riley R."/>
            <person name="Andreopoulos W."/>
            <person name="He G."/>
            <person name="Johnson J."/>
            <person name="Barry K.W."/>
            <person name="Grigoriev I.V."/>
            <person name="Nagy L."/>
            <person name="Hibbett D."/>
            <person name="Henrissat B."/>
            <person name="Matheny P.B."/>
            <person name="Labbe J."/>
            <person name="Martin A.F."/>
        </authorList>
    </citation>
    <scope>NUCLEOTIDE SEQUENCE</scope>
    <source>
        <strain evidence="1">BPL698</strain>
    </source>
</reference>
<sequence length="547" mass="60938">MPNSLFYERRARFVRSAGIVGGLYLVGQYATARVADMRASVQEQRLARENMRRRFQQNMEDISFTILTYMPLLSKHILEEMDVEALTAELQSLSRAAKTRQNQNPRAVEQEQTALSQPAHHRPSSRPESLDSSVELIRLSDARSETSSASFASLSPRLDVPHLAEATVEQQPPPPPPGHPSQASEAPPSSSQSAPAPLAELKAPSESVVSSSAVSSNGDSLTDFSASSQLSASTRNKAELWREVKMLTVTRTLTALYSITLLTIFTNIQLSLLGRYKYIQSVIQLERDEDARFRLQYELSLSSMLFPSLVDMAGSHDIEALLGQQTGLEEGIWREGVNGETERKFLTLSWWILNVGWKDVGERVRRGVEEVFEGVSLKNKIGVIELHRLISDVRRRVEHEITFEGTERRINFLSTLLPPTSSALSHLLTRGGFPPAHNDTYEPEFTALLDETRDLLTSSEFALVLERALDRSTSLLFDGLSRNIFVGEEGEEGEVRLRAASVLPGLARWSSLALNGLPNELVDCLTDLHEVASFSAIIYSDYGDHFR</sequence>
<organism evidence="1 2">
    <name type="scientific">Russula earlei</name>
    <dbReference type="NCBI Taxonomy" id="71964"/>
    <lineage>
        <taxon>Eukaryota</taxon>
        <taxon>Fungi</taxon>
        <taxon>Dikarya</taxon>
        <taxon>Basidiomycota</taxon>
        <taxon>Agaricomycotina</taxon>
        <taxon>Agaricomycetes</taxon>
        <taxon>Russulales</taxon>
        <taxon>Russulaceae</taxon>
        <taxon>Russula</taxon>
    </lineage>
</organism>
<evidence type="ECO:0000313" key="2">
    <source>
        <dbReference type="Proteomes" id="UP001207468"/>
    </source>
</evidence>
<dbReference type="EMBL" id="JAGFNK010000133">
    <property type="protein sequence ID" value="KAI9507256.1"/>
    <property type="molecule type" value="Genomic_DNA"/>
</dbReference>
<comment type="caution">
    <text evidence="1">The sequence shown here is derived from an EMBL/GenBank/DDBJ whole genome shotgun (WGS) entry which is preliminary data.</text>
</comment>
<proteinExistence type="predicted"/>
<keyword evidence="2" id="KW-1185">Reference proteome</keyword>